<accession>A0A4R2EE18</accession>
<evidence type="ECO:0000256" key="1">
    <source>
        <dbReference type="SAM" id="MobiDB-lite"/>
    </source>
</evidence>
<proteinExistence type="predicted"/>
<feature type="compositionally biased region" description="Low complexity" evidence="1">
    <location>
        <begin position="69"/>
        <end position="84"/>
    </location>
</feature>
<evidence type="ECO:0008006" key="4">
    <source>
        <dbReference type="Google" id="ProtNLM"/>
    </source>
</evidence>
<dbReference type="Proteomes" id="UP000294830">
    <property type="component" value="Unassembled WGS sequence"/>
</dbReference>
<protein>
    <recommendedName>
        <fullName evidence="4">DNA polymerase-3 subunit gamma/tau</fullName>
    </recommendedName>
</protein>
<feature type="compositionally biased region" description="Low complexity" evidence="1">
    <location>
        <begin position="1"/>
        <end position="27"/>
    </location>
</feature>
<name>A0A4R2EE18_9BACT</name>
<gene>
    <name evidence="2" type="ORF">CLV25_11155</name>
</gene>
<feature type="region of interest" description="Disordered" evidence="1">
    <location>
        <begin position="1"/>
        <end position="84"/>
    </location>
</feature>
<dbReference type="RefSeq" id="WP_131839757.1">
    <property type="nucleotide sequence ID" value="NZ_SLWB01000011.1"/>
</dbReference>
<evidence type="ECO:0000313" key="2">
    <source>
        <dbReference type="EMBL" id="TCN65376.1"/>
    </source>
</evidence>
<evidence type="ECO:0000313" key="3">
    <source>
        <dbReference type="Proteomes" id="UP000294830"/>
    </source>
</evidence>
<reference evidence="2 3" key="1">
    <citation type="submission" date="2019-03" db="EMBL/GenBank/DDBJ databases">
        <title>Genomic Encyclopedia of Archaeal and Bacterial Type Strains, Phase II (KMG-II): from individual species to whole genera.</title>
        <authorList>
            <person name="Goeker M."/>
        </authorList>
    </citation>
    <scope>NUCLEOTIDE SEQUENCE [LARGE SCALE GENOMIC DNA]</scope>
    <source>
        <strain evidence="2 3">RL-C</strain>
    </source>
</reference>
<comment type="caution">
    <text evidence="2">The sequence shown here is derived from an EMBL/GenBank/DDBJ whole genome shotgun (WGS) entry which is preliminary data.</text>
</comment>
<sequence>MSGVDTASSAQTASTNNSTTSSQNQTSIVKDTAQKQAEPKAQARPSLPSLKRTPSFSVKDAMSGKIAPTATASQTSASDTGSDALENMDDIEESFNSMVEEVDFTPKNLEQVWNRLASHIKASRPRIGNALLANKPSIIDDNLITFDVVNQLQKDELMTNYNEIISYIRKSLGMPLLELEFNVVEADSTNARPYTIDEKFKFMIQKNPAVLTLKQALGLDFE</sequence>
<dbReference type="OrthoDB" id="1121947at2"/>
<keyword evidence="3" id="KW-1185">Reference proteome</keyword>
<dbReference type="AlphaFoldDB" id="A0A4R2EE18"/>
<organism evidence="2 3">
    <name type="scientific">Acetobacteroides hydrogenigenes</name>
    <dbReference type="NCBI Taxonomy" id="979970"/>
    <lineage>
        <taxon>Bacteria</taxon>
        <taxon>Pseudomonadati</taxon>
        <taxon>Bacteroidota</taxon>
        <taxon>Bacteroidia</taxon>
        <taxon>Bacteroidales</taxon>
        <taxon>Rikenellaceae</taxon>
        <taxon>Acetobacteroides</taxon>
    </lineage>
</organism>
<dbReference type="EMBL" id="SLWB01000011">
    <property type="protein sequence ID" value="TCN65376.1"/>
    <property type="molecule type" value="Genomic_DNA"/>
</dbReference>